<dbReference type="RefSeq" id="WP_377718963.1">
    <property type="nucleotide sequence ID" value="NZ_JBHSAM010000023.1"/>
</dbReference>
<evidence type="ECO:0000313" key="1">
    <source>
        <dbReference type="EMBL" id="MFC4100291.1"/>
    </source>
</evidence>
<protein>
    <submittedName>
        <fullName evidence="1">Tetratricopeptide repeat protein</fullName>
    </submittedName>
</protein>
<gene>
    <name evidence="1" type="ORF">ACFOZ8_11605</name>
</gene>
<proteinExistence type="predicted"/>
<organism evidence="1 2">
    <name type="scientific">Paenibacillus xanthanilyticus</name>
    <dbReference type="NCBI Taxonomy" id="1783531"/>
    <lineage>
        <taxon>Bacteria</taxon>
        <taxon>Bacillati</taxon>
        <taxon>Bacillota</taxon>
        <taxon>Bacilli</taxon>
        <taxon>Bacillales</taxon>
        <taxon>Paenibacillaceae</taxon>
        <taxon>Paenibacillus</taxon>
    </lineage>
</organism>
<accession>A0ABV8K1P3</accession>
<dbReference type="EMBL" id="JBHSAM010000023">
    <property type="protein sequence ID" value="MFC4100291.1"/>
    <property type="molecule type" value="Genomic_DNA"/>
</dbReference>
<reference evidence="2" key="1">
    <citation type="journal article" date="2019" name="Int. J. Syst. Evol. Microbiol.">
        <title>The Global Catalogue of Microorganisms (GCM) 10K type strain sequencing project: providing services to taxonomists for standard genome sequencing and annotation.</title>
        <authorList>
            <consortium name="The Broad Institute Genomics Platform"/>
            <consortium name="The Broad Institute Genome Sequencing Center for Infectious Disease"/>
            <person name="Wu L."/>
            <person name="Ma J."/>
        </authorList>
    </citation>
    <scope>NUCLEOTIDE SEQUENCE [LARGE SCALE GENOMIC DNA]</scope>
    <source>
        <strain evidence="2">IBRC-M 10987</strain>
    </source>
</reference>
<comment type="caution">
    <text evidence="1">The sequence shown here is derived from an EMBL/GenBank/DDBJ whole genome shotgun (WGS) entry which is preliminary data.</text>
</comment>
<keyword evidence="2" id="KW-1185">Reference proteome</keyword>
<name>A0ABV8K1P3_9BACL</name>
<dbReference type="Proteomes" id="UP001595715">
    <property type="component" value="Unassembled WGS sequence"/>
</dbReference>
<evidence type="ECO:0000313" key="2">
    <source>
        <dbReference type="Proteomes" id="UP001595715"/>
    </source>
</evidence>
<sequence length="398" mass="44445">MNIVFFPDQPWESFAHRHMANWLAPLGAVYAAYPAGGTAPADNVRIISYREAAEMAAEDSAAFVAHPYAPTVVSIFRYPITVALHVEAPEGASARWYEHAKRLKAEADFIITDSERVYAELLFQYESVLIIGSPRESTDAAWPARDGEALLDALALCRDGKAIDFVMRRQWDEQLRYYERLAGLDDSQELVWYLQSFYRYLLGETDEAAASLQQCYAACLLASKPDALASRFRFLAAIRLRGGELEQALDAYGITCTTEEDRARYERLLRLYGQGEKALVRGELLLNVGDARSARRLLAASAHPDARRQLRSAAASAGDLRAILGTYGEDPIEAANWRELAERELLLGQLTLTEGDRRGAMRSFWRAAAHTGSYRDLLELGDIDRELARVHPAVKALV</sequence>